<comment type="caution">
    <text evidence="2">The sequence shown here is derived from an EMBL/GenBank/DDBJ whole genome shotgun (WGS) entry which is preliminary data.</text>
</comment>
<sequence>MSVSTPSKKAADDNTDAKPLSNEEVYSLINSLRYEVQSLESAHSLDAAEVQSLHMQLSSPPPPGASFQPLSCVSTSAYNRFMQEPYHAADCFGKLQGDSSNFPKWVVSLNHVLSVAFNSEASIKDSPSLLDG</sequence>
<dbReference type="Proteomes" id="UP000765509">
    <property type="component" value="Unassembled WGS sequence"/>
</dbReference>
<reference evidence="2" key="1">
    <citation type="submission" date="2021-03" db="EMBL/GenBank/DDBJ databases">
        <title>Draft genome sequence of rust myrtle Austropuccinia psidii MF-1, a brazilian biotype.</title>
        <authorList>
            <person name="Quecine M.C."/>
            <person name="Pachon D.M.R."/>
            <person name="Bonatelli M.L."/>
            <person name="Correr F.H."/>
            <person name="Franceschini L.M."/>
            <person name="Leite T.F."/>
            <person name="Margarido G.R.A."/>
            <person name="Almeida C.A."/>
            <person name="Ferrarezi J.A."/>
            <person name="Labate C.A."/>
        </authorList>
    </citation>
    <scope>NUCLEOTIDE SEQUENCE</scope>
    <source>
        <strain evidence="2">MF-1</strain>
    </source>
</reference>
<feature type="region of interest" description="Disordered" evidence="1">
    <location>
        <begin position="1"/>
        <end position="22"/>
    </location>
</feature>
<accession>A0A9Q3F7H2</accession>
<dbReference type="EMBL" id="AVOT02039118">
    <property type="protein sequence ID" value="MBW0534104.1"/>
    <property type="molecule type" value="Genomic_DNA"/>
</dbReference>
<evidence type="ECO:0000313" key="2">
    <source>
        <dbReference type="EMBL" id="MBW0534104.1"/>
    </source>
</evidence>
<name>A0A9Q3F7H2_9BASI</name>
<proteinExistence type="predicted"/>
<keyword evidence="3" id="KW-1185">Reference proteome</keyword>
<evidence type="ECO:0000256" key="1">
    <source>
        <dbReference type="SAM" id="MobiDB-lite"/>
    </source>
</evidence>
<gene>
    <name evidence="2" type="ORF">O181_073819</name>
</gene>
<dbReference type="AlphaFoldDB" id="A0A9Q3F7H2"/>
<protein>
    <submittedName>
        <fullName evidence="2">Uncharacterized protein</fullName>
    </submittedName>
</protein>
<organism evidence="2 3">
    <name type="scientific">Austropuccinia psidii MF-1</name>
    <dbReference type="NCBI Taxonomy" id="1389203"/>
    <lineage>
        <taxon>Eukaryota</taxon>
        <taxon>Fungi</taxon>
        <taxon>Dikarya</taxon>
        <taxon>Basidiomycota</taxon>
        <taxon>Pucciniomycotina</taxon>
        <taxon>Pucciniomycetes</taxon>
        <taxon>Pucciniales</taxon>
        <taxon>Sphaerophragmiaceae</taxon>
        <taxon>Austropuccinia</taxon>
    </lineage>
</organism>
<evidence type="ECO:0000313" key="3">
    <source>
        <dbReference type="Proteomes" id="UP000765509"/>
    </source>
</evidence>